<dbReference type="InterPro" id="IPR036663">
    <property type="entry name" value="Fumarylacetoacetase_C_sf"/>
</dbReference>
<dbReference type="Pfam" id="PF01557">
    <property type="entry name" value="FAA_hydrolase"/>
    <property type="match status" value="1"/>
</dbReference>
<reference evidence="5" key="1">
    <citation type="submission" date="2021-01" db="EMBL/GenBank/DDBJ databases">
        <authorList>
            <person name="Corre E."/>
            <person name="Pelletier E."/>
            <person name="Niang G."/>
            <person name="Scheremetjew M."/>
            <person name="Finn R."/>
            <person name="Kale V."/>
            <person name="Holt S."/>
            <person name="Cochrane G."/>
            <person name="Meng A."/>
            <person name="Brown T."/>
            <person name="Cohen L."/>
        </authorList>
    </citation>
    <scope>NUCLEOTIDE SEQUENCE</scope>
    <source>
        <strain evidence="5">CCMP443</strain>
    </source>
</reference>
<dbReference type="InterPro" id="IPR011234">
    <property type="entry name" value="Fumarylacetoacetase-like_C"/>
</dbReference>
<sequence length="359" mass="39484">MLRRAALMAPLRRAAVRTMCQKATTTAQASQIVRFLDENGVVRYGQPVGEPDQDRTFAYAPEGSQRRRIEEALLLEDMDDGYGRRQRSPPGTDTSPLDPASAILTRHGLPLFTKPLRAWGTKDTPIPVKISKLLSPIPTPPAVWACGVNFTEAYAELGLEVGVYKYPVVFLQNPAAVNNPFDPIVIPKVARGECDYEVELATVIGVDPEGRLCKNVSVEEAKNYILGYTVANDVGARKWQGRKGGGQWARAKSFDTFLPLGPCLVSPSAIGDPQNLRMTTRLNDEVMQDGNTSDMVWSVYNIISFLSQETTLLPGTVVLSGTPRGIGFVRNPPRYLKNNDRIAVEIQNIGTVYNHVLES</sequence>
<proteinExistence type="inferred from homology"/>
<dbReference type="GO" id="GO:0046872">
    <property type="term" value="F:metal ion binding"/>
    <property type="evidence" value="ECO:0007669"/>
    <property type="project" value="UniProtKB-KW"/>
</dbReference>
<dbReference type="FunFam" id="3.90.850.10:FF:000002">
    <property type="entry name" value="2-hydroxyhepta-2,4-diene-1,7-dioate isomerase"/>
    <property type="match status" value="1"/>
</dbReference>
<accession>A0A7S0YGZ8</accession>
<dbReference type="PANTHER" id="PTHR42796:SF4">
    <property type="entry name" value="FUMARYLACETOACETATE HYDROLASE DOMAIN-CONTAINING PROTEIN 2A"/>
    <property type="match status" value="1"/>
</dbReference>
<organism evidence="5">
    <name type="scientific">Hemiselmis tepida</name>
    <dbReference type="NCBI Taxonomy" id="464990"/>
    <lineage>
        <taxon>Eukaryota</taxon>
        <taxon>Cryptophyceae</taxon>
        <taxon>Cryptomonadales</taxon>
        <taxon>Hemiselmidaceae</taxon>
        <taxon>Hemiselmis</taxon>
    </lineage>
</organism>
<comment type="similarity">
    <text evidence="1">Belongs to the FAH family.</text>
</comment>
<feature type="region of interest" description="Disordered" evidence="3">
    <location>
        <begin position="79"/>
        <end position="100"/>
    </location>
</feature>
<evidence type="ECO:0000313" key="5">
    <source>
        <dbReference type="EMBL" id="CAD8775635.1"/>
    </source>
</evidence>
<gene>
    <name evidence="5" type="ORF">HTEP1355_LOCUS145</name>
</gene>
<evidence type="ECO:0000256" key="3">
    <source>
        <dbReference type="SAM" id="MobiDB-lite"/>
    </source>
</evidence>
<dbReference type="GO" id="GO:0006107">
    <property type="term" value="P:oxaloacetate metabolic process"/>
    <property type="evidence" value="ECO:0007669"/>
    <property type="project" value="UniProtKB-ARBA"/>
</dbReference>
<dbReference type="InterPro" id="IPR051121">
    <property type="entry name" value="FAH"/>
</dbReference>
<protein>
    <recommendedName>
        <fullName evidence="4">Fumarylacetoacetase-like C-terminal domain-containing protein</fullName>
    </recommendedName>
</protein>
<keyword evidence="2" id="KW-0479">Metal-binding</keyword>
<dbReference type="SUPFAM" id="SSF56529">
    <property type="entry name" value="FAH"/>
    <property type="match status" value="1"/>
</dbReference>
<dbReference type="GO" id="GO:0050163">
    <property type="term" value="F:oxaloacetate tautomerase activity"/>
    <property type="evidence" value="ECO:0007669"/>
    <property type="project" value="UniProtKB-ARBA"/>
</dbReference>
<evidence type="ECO:0000259" key="4">
    <source>
        <dbReference type="Pfam" id="PF01557"/>
    </source>
</evidence>
<dbReference type="EMBL" id="HBFN01000233">
    <property type="protein sequence ID" value="CAD8775635.1"/>
    <property type="molecule type" value="Transcribed_RNA"/>
</dbReference>
<evidence type="ECO:0000256" key="2">
    <source>
        <dbReference type="ARBA" id="ARBA00022723"/>
    </source>
</evidence>
<name>A0A7S0YGZ8_9CRYP</name>
<dbReference type="PANTHER" id="PTHR42796">
    <property type="entry name" value="FUMARYLACETOACETATE HYDROLASE DOMAIN-CONTAINING PROTEIN 2A-RELATED"/>
    <property type="match status" value="1"/>
</dbReference>
<dbReference type="Gene3D" id="3.90.850.10">
    <property type="entry name" value="Fumarylacetoacetase-like, C-terminal domain"/>
    <property type="match status" value="1"/>
</dbReference>
<feature type="domain" description="Fumarylacetoacetase-like C-terminal" evidence="4">
    <location>
        <begin position="143"/>
        <end position="356"/>
    </location>
</feature>
<dbReference type="AlphaFoldDB" id="A0A7S0YGZ8"/>
<evidence type="ECO:0000256" key="1">
    <source>
        <dbReference type="ARBA" id="ARBA00010211"/>
    </source>
</evidence>